<dbReference type="EMBL" id="CACRXK020006563">
    <property type="protein sequence ID" value="CAB4009761.1"/>
    <property type="molecule type" value="Genomic_DNA"/>
</dbReference>
<name>A0A6S7IWA7_PARCT</name>
<reference evidence="1" key="1">
    <citation type="submission" date="2020-04" db="EMBL/GenBank/DDBJ databases">
        <authorList>
            <person name="Alioto T."/>
            <person name="Alioto T."/>
            <person name="Gomez Garrido J."/>
        </authorList>
    </citation>
    <scope>NUCLEOTIDE SEQUENCE</scope>
    <source>
        <strain evidence="1">A484AB</strain>
    </source>
</reference>
<organism evidence="1 2">
    <name type="scientific">Paramuricea clavata</name>
    <name type="common">Red gorgonian</name>
    <name type="synonym">Violescent sea-whip</name>
    <dbReference type="NCBI Taxonomy" id="317549"/>
    <lineage>
        <taxon>Eukaryota</taxon>
        <taxon>Metazoa</taxon>
        <taxon>Cnidaria</taxon>
        <taxon>Anthozoa</taxon>
        <taxon>Octocorallia</taxon>
        <taxon>Malacalcyonacea</taxon>
        <taxon>Plexauridae</taxon>
        <taxon>Paramuricea</taxon>
    </lineage>
</organism>
<evidence type="ECO:0000313" key="2">
    <source>
        <dbReference type="Proteomes" id="UP001152795"/>
    </source>
</evidence>
<sequence length="315" mass="35247">MARSVIVMMFVLVILPGTFADSCRDCSNCCNNNCVSSDMKVEELRKGMVSVSELSAGDIIRGFRGLEKTPDWCRVDAVFSREGIQNFTTYNGFTKEHMVIDGDTVRAHGQEGEAVSTQLYTLATECDAAVNAAGQAFTPLSTTFCPHELTWSEYLVLMAAIRRVTSRTGYFWYLSDAFHDNNAGKVPKWADMLPGMCTEMLRCARVKECQKFEKVVEEFVHEHLNKKYVLIVERIFPNLGGDANKDGTVSQVVRQDDKTNIILISSLSVIACMLIVIAVLTYCLLRVVKKRSMKQSQEKPPLDDVSPGSFNYQKT</sequence>
<protein>
    <submittedName>
        <fullName evidence="1">Uncharacterized protein</fullName>
    </submittedName>
</protein>
<accession>A0A6S7IWA7</accession>
<gene>
    <name evidence="1" type="ORF">PACLA_8A052289</name>
</gene>
<dbReference type="AlphaFoldDB" id="A0A6S7IWA7"/>
<dbReference type="OrthoDB" id="5966302at2759"/>
<evidence type="ECO:0000313" key="1">
    <source>
        <dbReference type="EMBL" id="CAB4009761.1"/>
    </source>
</evidence>
<keyword evidence="2" id="KW-1185">Reference proteome</keyword>
<proteinExistence type="predicted"/>
<dbReference type="Proteomes" id="UP001152795">
    <property type="component" value="Unassembled WGS sequence"/>
</dbReference>
<comment type="caution">
    <text evidence="1">The sequence shown here is derived from an EMBL/GenBank/DDBJ whole genome shotgun (WGS) entry which is preliminary data.</text>
</comment>